<dbReference type="PROSITE" id="PS00197">
    <property type="entry name" value="2FE2S_FER_1"/>
    <property type="match status" value="1"/>
</dbReference>
<gene>
    <name evidence="13" type="ORF">INP52_04470</name>
</gene>
<dbReference type="PROSITE" id="PS51384">
    <property type="entry name" value="FAD_FR"/>
    <property type="match status" value="1"/>
</dbReference>
<evidence type="ECO:0000259" key="12">
    <source>
        <dbReference type="PROSITE" id="PS51384"/>
    </source>
</evidence>
<comment type="cofactor">
    <cofactor evidence="11">
        <name>[2Fe-2S] cluster</name>
        <dbReference type="ChEBI" id="CHEBI:190135"/>
    </cofactor>
    <text evidence="11">Binds 1 [2Fe-2S] cluster per subunit.</text>
</comment>
<accession>A0A7S7RVL9</accession>
<dbReference type="PANTHER" id="PTHR43513">
    <property type="entry name" value="DIHYDROOROTATE DEHYDROGENASE B (NAD(+)), ELECTRON TRANSFER SUBUNIT"/>
    <property type="match status" value="1"/>
</dbReference>
<keyword evidence="9 11" id="KW-0411">Iron-sulfur</keyword>
<name>A0A7S7RVL9_9ACTN</name>
<evidence type="ECO:0000256" key="4">
    <source>
        <dbReference type="ARBA" id="ARBA00022714"/>
    </source>
</evidence>
<dbReference type="InterPro" id="IPR012165">
    <property type="entry name" value="Cyt_c3_hydrogenase_gsu"/>
</dbReference>
<dbReference type="AlphaFoldDB" id="A0A7S7RVL9"/>
<feature type="binding site" evidence="11">
    <location>
        <position position="250"/>
    </location>
    <ligand>
        <name>[2Fe-2S] cluster</name>
        <dbReference type="ChEBI" id="CHEBI:190135"/>
    </ligand>
</feature>
<evidence type="ECO:0000256" key="9">
    <source>
        <dbReference type="ARBA" id="ARBA00023014"/>
    </source>
</evidence>
<evidence type="ECO:0000256" key="5">
    <source>
        <dbReference type="ARBA" id="ARBA00022723"/>
    </source>
</evidence>
<evidence type="ECO:0000256" key="10">
    <source>
        <dbReference type="ARBA" id="ARBA00034078"/>
    </source>
</evidence>
<dbReference type="GO" id="GO:0016491">
    <property type="term" value="F:oxidoreductase activity"/>
    <property type="evidence" value="ECO:0007669"/>
    <property type="project" value="InterPro"/>
</dbReference>
<dbReference type="EMBL" id="CP063767">
    <property type="protein sequence ID" value="QOY61444.1"/>
    <property type="molecule type" value="Genomic_DNA"/>
</dbReference>
<dbReference type="PIRSF" id="PIRSF006816">
    <property type="entry name" value="Cyc3_hyd_g"/>
    <property type="match status" value="1"/>
</dbReference>
<dbReference type="InterPro" id="IPR017927">
    <property type="entry name" value="FAD-bd_FR_type"/>
</dbReference>
<dbReference type="GO" id="GO:0050660">
    <property type="term" value="F:flavin adenine dinucleotide binding"/>
    <property type="evidence" value="ECO:0007669"/>
    <property type="project" value="InterPro"/>
</dbReference>
<evidence type="ECO:0000256" key="11">
    <source>
        <dbReference type="PIRSR" id="PIRSR006816-2"/>
    </source>
</evidence>
<dbReference type="GO" id="GO:0006221">
    <property type="term" value="P:pyrimidine nucleotide biosynthetic process"/>
    <property type="evidence" value="ECO:0007669"/>
    <property type="project" value="InterPro"/>
</dbReference>
<keyword evidence="2" id="KW-0813">Transport</keyword>
<dbReference type="Gene3D" id="3.40.50.80">
    <property type="entry name" value="Nucleotide-binding domain of ferredoxin-NADP reductase (FNR) module"/>
    <property type="match status" value="1"/>
</dbReference>
<dbReference type="CDD" id="cd06218">
    <property type="entry name" value="DHOD_e_trans"/>
    <property type="match status" value="1"/>
</dbReference>
<dbReference type="SUPFAM" id="SSF52343">
    <property type="entry name" value="Ferredoxin reductase-like, C-terminal NADP-linked domain"/>
    <property type="match status" value="1"/>
</dbReference>
<keyword evidence="8 11" id="KW-0408">Iron</keyword>
<evidence type="ECO:0000256" key="8">
    <source>
        <dbReference type="ARBA" id="ARBA00023004"/>
    </source>
</evidence>
<dbReference type="InterPro" id="IPR008333">
    <property type="entry name" value="Cbr1-like_FAD-bd_dom"/>
</dbReference>
<dbReference type="Pfam" id="PF10418">
    <property type="entry name" value="DHODB_Fe-S_bind"/>
    <property type="match status" value="1"/>
</dbReference>
<evidence type="ECO:0000256" key="7">
    <source>
        <dbReference type="ARBA" id="ARBA00022982"/>
    </source>
</evidence>
<dbReference type="Gene3D" id="2.40.30.10">
    <property type="entry name" value="Translation factors"/>
    <property type="match status" value="1"/>
</dbReference>
<dbReference type="SUPFAM" id="SSF63380">
    <property type="entry name" value="Riboflavin synthase domain-like"/>
    <property type="match status" value="1"/>
</dbReference>
<comment type="similarity">
    <text evidence="1">Belongs to the PyrK family.</text>
</comment>
<keyword evidence="14" id="KW-1185">Reference proteome</keyword>
<dbReference type="GO" id="GO:0046872">
    <property type="term" value="F:metal ion binding"/>
    <property type="evidence" value="ECO:0007669"/>
    <property type="project" value="UniProtKB-KW"/>
</dbReference>
<dbReference type="InterPro" id="IPR050353">
    <property type="entry name" value="PyrK_electron_transfer"/>
</dbReference>
<keyword evidence="4 11" id="KW-0001">2Fe-2S</keyword>
<dbReference type="InterPro" id="IPR019480">
    <property type="entry name" value="Dihydroorotate_DH_Fe-S-bd"/>
</dbReference>
<reference evidence="13 14" key="1">
    <citation type="submission" date="2020-10" db="EMBL/GenBank/DDBJ databases">
        <title>Olsenella immobilis sp.nov., isolated from the mud in a fermentation cellar used for the production of Chinese strong-flavoured liquor.</title>
        <authorList>
            <person name="Lu L."/>
        </authorList>
    </citation>
    <scope>NUCLEOTIDE SEQUENCE [LARGE SCALE GENOMIC DNA]</scope>
    <source>
        <strain evidence="13 14">LZLJ-2</strain>
    </source>
</reference>
<dbReference type="KEGG" id="tio:INP52_04470"/>
<dbReference type="Proteomes" id="UP000593735">
    <property type="component" value="Chromosome"/>
</dbReference>
<dbReference type="InterPro" id="IPR037117">
    <property type="entry name" value="Dihydroorotate_DH_ele_sf"/>
</dbReference>
<evidence type="ECO:0000256" key="3">
    <source>
        <dbReference type="ARBA" id="ARBA00022630"/>
    </source>
</evidence>
<dbReference type="Gene3D" id="2.10.240.10">
    <property type="entry name" value="Dihydroorotate dehydrogenase, electron transfer subunit"/>
    <property type="match status" value="1"/>
</dbReference>
<keyword evidence="5 11" id="KW-0479">Metal-binding</keyword>
<dbReference type="Pfam" id="PF00970">
    <property type="entry name" value="FAD_binding_6"/>
    <property type="match status" value="1"/>
</dbReference>
<feature type="binding site" evidence="11">
    <location>
        <position position="237"/>
    </location>
    <ligand>
        <name>[2Fe-2S] cluster</name>
        <dbReference type="ChEBI" id="CHEBI:190135"/>
    </ligand>
</feature>
<dbReference type="RefSeq" id="WP_194372745.1">
    <property type="nucleotide sequence ID" value="NZ_CP063767.1"/>
</dbReference>
<dbReference type="GO" id="GO:0051537">
    <property type="term" value="F:2 iron, 2 sulfur cluster binding"/>
    <property type="evidence" value="ECO:0007669"/>
    <property type="project" value="UniProtKB-KW"/>
</dbReference>
<dbReference type="InterPro" id="IPR039261">
    <property type="entry name" value="FNR_nucleotide-bd"/>
</dbReference>
<feature type="binding site" evidence="11">
    <location>
        <position position="229"/>
    </location>
    <ligand>
        <name>[2Fe-2S] cluster</name>
        <dbReference type="ChEBI" id="CHEBI:190135"/>
    </ligand>
</feature>
<dbReference type="InterPro" id="IPR006058">
    <property type="entry name" value="2Fe2S_fd_BS"/>
</dbReference>
<proteinExistence type="inferred from homology"/>
<dbReference type="InterPro" id="IPR017938">
    <property type="entry name" value="Riboflavin_synthase-like_b-brl"/>
</dbReference>
<feature type="binding site" evidence="11">
    <location>
        <position position="234"/>
    </location>
    <ligand>
        <name>[2Fe-2S] cluster</name>
        <dbReference type="ChEBI" id="CHEBI:190135"/>
    </ligand>
</feature>
<keyword evidence="6" id="KW-0274">FAD</keyword>
<evidence type="ECO:0000313" key="14">
    <source>
        <dbReference type="Proteomes" id="UP000593735"/>
    </source>
</evidence>
<evidence type="ECO:0000256" key="6">
    <source>
        <dbReference type="ARBA" id="ARBA00022827"/>
    </source>
</evidence>
<feature type="domain" description="FAD-binding FR-type" evidence="12">
    <location>
        <begin position="6"/>
        <end position="106"/>
    </location>
</feature>
<evidence type="ECO:0000313" key="13">
    <source>
        <dbReference type="EMBL" id="QOY61444.1"/>
    </source>
</evidence>
<protein>
    <submittedName>
        <fullName evidence="13">Dihydroorotate dehydrogenase electron transfer subunit</fullName>
    </submittedName>
</protein>
<organism evidence="13 14">
    <name type="scientific">Thermophilibacter immobilis</name>
    <dbReference type="NCBI Taxonomy" id="2779519"/>
    <lineage>
        <taxon>Bacteria</taxon>
        <taxon>Bacillati</taxon>
        <taxon>Actinomycetota</taxon>
        <taxon>Coriobacteriia</taxon>
        <taxon>Coriobacteriales</taxon>
        <taxon>Atopobiaceae</taxon>
        <taxon>Thermophilibacter</taxon>
    </lineage>
</organism>
<evidence type="ECO:0000256" key="2">
    <source>
        <dbReference type="ARBA" id="ARBA00022448"/>
    </source>
</evidence>
<keyword evidence="7" id="KW-0249">Electron transport</keyword>
<sequence length="263" mass="26866">MPTGQTGLHDVAVASNERVAEKLFRIVLSAPELASGLRAGQFLEVAVPGDASQILRVPLSFSRADAKAGSVEIIYALVGDATRRLSRMVPGDAATVVGPCGNPWRVRPGQLRAALVSGGVGVTPIVACAGMLADAGVPFDAVVGATDASRLWGADELRSLGASEVVLTTDDGSAGLRGVTTDGLRALLAGRAYDEVYACGPEPMMAAVARLAHEAHVGCQVSMERMMSCGFGACGTCNVALASGGYASACKDGTVFDAEEVAW</sequence>
<evidence type="ECO:0000256" key="1">
    <source>
        <dbReference type="ARBA" id="ARBA00006422"/>
    </source>
</evidence>
<keyword evidence="3" id="KW-0285">Flavoprotein</keyword>
<comment type="cofactor">
    <cofactor evidence="10">
        <name>[2Fe-2S] cluster</name>
        <dbReference type="ChEBI" id="CHEBI:190135"/>
    </cofactor>
</comment>
<dbReference type="PANTHER" id="PTHR43513:SF3">
    <property type="entry name" value="DIHYDROOROTATE DEHYDROGENASE B (NAD(+)), ELECTRON TRANSFER SUBUNIT-RELATED"/>
    <property type="match status" value="1"/>
</dbReference>